<dbReference type="Gene3D" id="3.30.420.10">
    <property type="entry name" value="Ribonuclease H-like superfamily/Ribonuclease H"/>
    <property type="match status" value="1"/>
</dbReference>
<name>A0A8J2RKF3_9CRUS</name>
<organism evidence="1 2">
    <name type="scientific">Daphnia galeata</name>
    <dbReference type="NCBI Taxonomy" id="27404"/>
    <lineage>
        <taxon>Eukaryota</taxon>
        <taxon>Metazoa</taxon>
        <taxon>Ecdysozoa</taxon>
        <taxon>Arthropoda</taxon>
        <taxon>Crustacea</taxon>
        <taxon>Branchiopoda</taxon>
        <taxon>Diplostraca</taxon>
        <taxon>Cladocera</taxon>
        <taxon>Anomopoda</taxon>
        <taxon>Daphniidae</taxon>
        <taxon>Daphnia</taxon>
    </lineage>
</organism>
<dbReference type="EMBL" id="CAKKLH010000060">
    <property type="protein sequence ID" value="CAH0101560.1"/>
    <property type="molecule type" value="Genomic_DNA"/>
</dbReference>
<evidence type="ECO:0000313" key="2">
    <source>
        <dbReference type="Proteomes" id="UP000789390"/>
    </source>
</evidence>
<sequence length="111" mass="12848">MFVSSGRPTQYVRRMDGARNDSANLARVLHRIDGQLNSTQYLDILKTKMRPFAVQNFPPPAVDDGGNQEFRFFQHDNCPRHNARIVKNWLEGEALEENRIKTLVDRHTAQI</sequence>
<comment type="caution">
    <text evidence="1">The sequence shown here is derived from an EMBL/GenBank/DDBJ whole genome shotgun (WGS) entry which is preliminary data.</text>
</comment>
<dbReference type="AlphaFoldDB" id="A0A8J2RKF3"/>
<keyword evidence="2" id="KW-1185">Reference proteome</keyword>
<dbReference type="OrthoDB" id="7902892at2759"/>
<evidence type="ECO:0000313" key="1">
    <source>
        <dbReference type="EMBL" id="CAH0101560.1"/>
    </source>
</evidence>
<gene>
    <name evidence="1" type="ORF">DGAL_LOCUS3895</name>
</gene>
<protein>
    <recommendedName>
        <fullName evidence="3">Tc1-like transposase DDE domain-containing protein</fullName>
    </recommendedName>
</protein>
<dbReference type="InterPro" id="IPR036397">
    <property type="entry name" value="RNaseH_sf"/>
</dbReference>
<dbReference type="Proteomes" id="UP000789390">
    <property type="component" value="Unassembled WGS sequence"/>
</dbReference>
<proteinExistence type="predicted"/>
<reference evidence="1" key="1">
    <citation type="submission" date="2021-11" db="EMBL/GenBank/DDBJ databases">
        <authorList>
            <person name="Schell T."/>
        </authorList>
    </citation>
    <scope>NUCLEOTIDE SEQUENCE</scope>
    <source>
        <strain evidence="1">M5</strain>
    </source>
</reference>
<accession>A0A8J2RKF3</accession>
<dbReference type="GO" id="GO:0003676">
    <property type="term" value="F:nucleic acid binding"/>
    <property type="evidence" value="ECO:0007669"/>
    <property type="project" value="InterPro"/>
</dbReference>
<evidence type="ECO:0008006" key="3">
    <source>
        <dbReference type="Google" id="ProtNLM"/>
    </source>
</evidence>